<proteinExistence type="predicted"/>
<evidence type="ECO:0000313" key="10">
    <source>
        <dbReference type="Proteomes" id="UP001176517"/>
    </source>
</evidence>
<dbReference type="GO" id="GO:0005737">
    <property type="term" value="C:cytoplasm"/>
    <property type="evidence" value="ECO:0007669"/>
    <property type="project" value="UniProtKB-SubCell"/>
</dbReference>
<dbReference type="GO" id="GO:0006396">
    <property type="term" value="P:RNA processing"/>
    <property type="evidence" value="ECO:0007669"/>
    <property type="project" value="InterPro"/>
</dbReference>
<dbReference type="PROSITE" id="PS50102">
    <property type="entry name" value="RRM"/>
    <property type="match status" value="1"/>
</dbReference>
<evidence type="ECO:0000256" key="1">
    <source>
        <dbReference type="ARBA" id="ARBA00004123"/>
    </source>
</evidence>
<dbReference type="InterPro" id="IPR008111">
    <property type="entry name" value="RNA-bd_8"/>
</dbReference>
<evidence type="ECO:0000256" key="2">
    <source>
        <dbReference type="ARBA" id="ARBA00004496"/>
    </source>
</evidence>
<gene>
    <name evidence="9" type="ORF">OC846_000419</name>
</gene>
<evidence type="ECO:0000256" key="3">
    <source>
        <dbReference type="ARBA" id="ARBA00022490"/>
    </source>
</evidence>
<feature type="compositionally biased region" description="Low complexity" evidence="7">
    <location>
        <begin position="164"/>
        <end position="181"/>
    </location>
</feature>
<dbReference type="SUPFAM" id="SSF54928">
    <property type="entry name" value="RNA-binding domain, RBD"/>
    <property type="match status" value="1"/>
</dbReference>
<dbReference type="InterPro" id="IPR033744">
    <property type="entry name" value="RRM_RBM8"/>
</dbReference>
<organism evidence="9 10">
    <name type="scientific">Tilletia horrida</name>
    <dbReference type="NCBI Taxonomy" id="155126"/>
    <lineage>
        <taxon>Eukaryota</taxon>
        <taxon>Fungi</taxon>
        <taxon>Dikarya</taxon>
        <taxon>Basidiomycota</taxon>
        <taxon>Ustilaginomycotina</taxon>
        <taxon>Exobasidiomycetes</taxon>
        <taxon>Tilletiales</taxon>
        <taxon>Tilletiaceae</taxon>
        <taxon>Tilletia</taxon>
    </lineage>
</organism>
<dbReference type="GO" id="GO:0005634">
    <property type="term" value="C:nucleus"/>
    <property type="evidence" value="ECO:0007669"/>
    <property type="project" value="UniProtKB-SubCell"/>
</dbReference>
<feature type="domain" description="RRM" evidence="8">
    <location>
        <begin position="76"/>
        <end position="155"/>
    </location>
</feature>
<dbReference type="CDD" id="cd12324">
    <property type="entry name" value="RRM_RBM8"/>
    <property type="match status" value="1"/>
</dbReference>
<evidence type="ECO:0000256" key="7">
    <source>
        <dbReference type="SAM" id="MobiDB-lite"/>
    </source>
</evidence>
<dbReference type="Pfam" id="PF00076">
    <property type="entry name" value="RRM_1"/>
    <property type="match status" value="1"/>
</dbReference>
<dbReference type="AlphaFoldDB" id="A0AAN6JUN6"/>
<keyword evidence="4 6" id="KW-0694">RNA-binding</keyword>
<feature type="compositionally biased region" description="Basic residues" evidence="7">
    <location>
        <begin position="182"/>
        <end position="192"/>
    </location>
</feature>
<dbReference type="InterPro" id="IPR012677">
    <property type="entry name" value="Nucleotide-bd_a/b_plait_sf"/>
</dbReference>
<protein>
    <recommendedName>
        <fullName evidence="8">RRM domain-containing protein</fullName>
    </recommendedName>
</protein>
<reference evidence="9" key="1">
    <citation type="journal article" date="2023" name="PhytoFront">
        <title>Draft Genome Resources of Seven Strains of Tilletia horrida, Causal Agent of Kernel Smut of Rice.</title>
        <authorList>
            <person name="Khanal S."/>
            <person name="Antony Babu S."/>
            <person name="Zhou X.G."/>
        </authorList>
    </citation>
    <scope>NUCLEOTIDE SEQUENCE</scope>
    <source>
        <strain evidence="9">TX6</strain>
    </source>
</reference>
<evidence type="ECO:0000256" key="5">
    <source>
        <dbReference type="ARBA" id="ARBA00023242"/>
    </source>
</evidence>
<evidence type="ECO:0000313" key="9">
    <source>
        <dbReference type="EMBL" id="KAK0557431.1"/>
    </source>
</evidence>
<feature type="compositionally biased region" description="Acidic residues" evidence="7">
    <location>
        <begin position="1"/>
        <end position="25"/>
    </location>
</feature>
<dbReference type="Proteomes" id="UP001176517">
    <property type="component" value="Unassembled WGS sequence"/>
</dbReference>
<dbReference type="Gene3D" id="3.30.70.330">
    <property type="match status" value="1"/>
</dbReference>
<dbReference type="PANTHER" id="PTHR45894">
    <property type="entry name" value="RNA-BINDING PROTEIN 8A"/>
    <property type="match status" value="1"/>
</dbReference>
<evidence type="ECO:0000259" key="8">
    <source>
        <dbReference type="PROSITE" id="PS50102"/>
    </source>
</evidence>
<keyword evidence="5" id="KW-0539">Nucleus</keyword>
<dbReference type="SMART" id="SM00360">
    <property type="entry name" value="RRM"/>
    <property type="match status" value="1"/>
</dbReference>
<evidence type="ECO:0000256" key="6">
    <source>
        <dbReference type="PROSITE-ProRule" id="PRU00176"/>
    </source>
</evidence>
<dbReference type="InterPro" id="IPR035979">
    <property type="entry name" value="RBD_domain_sf"/>
</dbReference>
<keyword evidence="3" id="KW-0963">Cytoplasm</keyword>
<dbReference type="GO" id="GO:0003729">
    <property type="term" value="F:mRNA binding"/>
    <property type="evidence" value="ECO:0007669"/>
    <property type="project" value="InterPro"/>
</dbReference>
<accession>A0AAN6JUN6</accession>
<comment type="subcellular location">
    <subcellularLocation>
        <location evidence="2">Cytoplasm</location>
    </subcellularLocation>
    <subcellularLocation>
        <location evidence="1">Nucleus</location>
    </subcellularLocation>
</comment>
<evidence type="ECO:0000256" key="4">
    <source>
        <dbReference type="ARBA" id="ARBA00022884"/>
    </source>
</evidence>
<keyword evidence="10" id="KW-1185">Reference proteome</keyword>
<dbReference type="EMBL" id="JAPDMZ010000005">
    <property type="protein sequence ID" value="KAK0557431.1"/>
    <property type="molecule type" value="Genomic_DNA"/>
</dbReference>
<sequence>MSDEVDMDVAAEAPEVEMREDEVAEDPNVKRRGRGFGTRVAGSGADGVASGDFDAVADSVASGKDGRREARSVEGWIVVVTNVHEEATEEELQDKFADFGEIKNLHLNLDRRTGFVKGYALIEYETNDEARSAIEACADGLTLLEQPLKADFAFVRPPTSAMKGAPAGAGARRGAMGARVAGRARSRSPSRR</sequence>
<name>A0AAN6JUN6_9BASI</name>
<dbReference type="InterPro" id="IPR000504">
    <property type="entry name" value="RRM_dom"/>
</dbReference>
<feature type="region of interest" description="Disordered" evidence="7">
    <location>
        <begin position="1"/>
        <end position="48"/>
    </location>
</feature>
<comment type="caution">
    <text evidence="9">The sequence shown here is derived from an EMBL/GenBank/DDBJ whole genome shotgun (WGS) entry which is preliminary data.</text>
</comment>
<feature type="region of interest" description="Disordered" evidence="7">
    <location>
        <begin position="161"/>
        <end position="192"/>
    </location>
</feature>